<sequence length="623" mass="70736">MDRLKQLRRPIRGLMTRTINECTTALDQDDVDVALLRANLQFMSDTMVRLEELDQKVIDQMIDDLILDDDQDAEYDSIAGYKKAYLTMKTKIDERLHPPRSPTNSEFGTASTTSNTRRRSYKLPKIELRKFDGELKNWLGWWAQFAKIDDDENLHESDKFQYLSQSMEPNSVAKELVDGYPQTAENYPVVIEALKEKFGRHDLLLQVYVRELLTLVISNVASKDKIPLAKLHLQLESHLRSLASLSLTNADPATWLFPLVESSLSEDTLRAWQRSNLSKEDGSKRTPPKSRLDLLMEFIRVEVQSEQQISLARSGFQQQSTVDPKKKSNAIKSHKNQDEDFPTAAGLFTAQNHGCTFCDKTHDSDRCVKALSMTLEERNNKVMEKNVCYRCLKPGHRSRNCKAVVRCAICDGKHYPVLCSGRNPSSSEKSNDSQTMSNTDQGFEMAPVVDQFQYHPGSASHSNQCSGGRVPVPNMAATVTSMLVCTQKHLESSERSHVPGVANPAYFPPRRYSPPMPLESTGWEEPSFLKENRSSWPSVPLEINENEVLTETVKSTCNTVNVSMQEIPEPRCSSHRQNVAVGGWGMRFGNACRWKTRKKRNPAQEKQEKPSDLYGNVPWEIQM</sequence>
<dbReference type="EMBL" id="CAXLJM020000064">
    <property type="protein sequence ID" value="CAL8120806.1"/>
    <property type="molecule type" value="Genomic_DNA"/>
</dbReference>
<evidence type="ECO:0000313" key="4">
    <source>
        <dbReference type="EMBL" id="CAL8120806.1"/>
    </source>
</evidence>
<evidence type="ECO:0000256" key="2">
    <source>
        <dbReference type="SAM" id="MobiDB-lite"/>
    </source>
</evidence>
<comment type="caution">
    <text evidence="4">The sequence shown here is derived from an EMBL/GenBank/DDBJ whole genome shotgun (WGS) entry which is preliminary data.</text>
</comment>
<keyword evidence="1" id="KW-0862">Zinc</keyword>
<feature type="compositionally biased region" description="Polar residues" evidence="2">
    <location>
        <begin position="422"/>
        <end position="440"/>
    </location>
</feature>
<evidence type="ECO:0000256" key="1">
    <source>
        <dbReference type="PROSITE-ProRule" id="PRU00047"/>
    </source>
</evidence>
<feature type="region of interest" description="Disordered" evidence="2">
    <location>
        <begin position="95"/>
        <end position="114"/>
    </location>
</feature>
<keyword evidence="5" id="KW-1185">Reference proteome</keyword>
<dbReference type="InterPro" id="IPR001878">
    <property type="entry name" value="Znf_CCHC"/>
</dbReference>
<keyword evidence="1" id="KW-0863">Zinc-finger</keyword>
<feature type="region of interest" description="Disordered" evidence="2">
    <location>
        <begin position="421"/>
        <end position="440"/>
    </location>
</feature>
<proteinExistence type="predicted"/>
<dbReference type="InterPro" id="IPR005312">
    <property type="entry name" value="DUF1759"/>
</dbReference>
<protein>
    <recommendedName>
        <fullName evidence="3">CCHC-type domain-containing protein</fullName>
    </recommendedName>
</protein>
<name>A0ABP1R5Q9_9HEXA</name>
<dbReference type="Pfam" id="PF03564">
    <property type="entry name" value="DUF1759"/>
    <property type="match status" value="1"/>
</dbReference>
<feature type="region of interest" description="Disordered" evidence="2">
    <location>
        <begin position="312"/>
        <end position="338"/>
    </location>
</feature>
<evidence type="ECO:0000259" key="3">
    <source>
        <dbReference type="PROSITE" id="PS50158"/>
    </source>
</evidence>
<dbReference type="PANTHER" id="PTHR47331:SF1">
    <property type="entry name" value="GAG-LIKE PROTEIN"/>
    <property type="match status" value="1"/>
</dbReference>
<organism evidence="4 5">
    <name type="scientific">Orchesella dallaii</name>
    <dbReference type="NCBI Taxonomy" id="48710"/>
    <lineage>
        <taxon>Eukaryota</taxon>
        <taxon>Metazoa</taxon>
        <taxon>Ecdysozoa</taxon>
        <taxon>Arthropoda</taxon>
        <taxon>Hexapoda</taxon>
        <taxon>Collembola</taxon>
        <taxon>Entomobryomorpha</taxon>
        <taxon>Entomobryoidea</taxon>
        <taxon>Orchesellidae</taxon>
        <taxon>Orchesellinae</taxon>
        <taxon>Orchesella</taxon>
    </lineage>
</organism>
<feature type="domain" description="CCHC-type" evidence="3">
    <location>
        <begin position="388"/>
        <end position="402"/>
    </location>
</feature>
<dbReference type="SMART" id="SM00343">
    <property type="entry name" value="ZnF_C2HC"/>
    <property type="match status" value="1"/>
</dbReference>
<feature type="compositionally biased region" description="Polar residues" evidence="2">
    <location>
        <begin position="312"/>
        <end position="322"/>
    </location>
</feature>
<gene>
    <name evidence="4" type="ORF">ODALV1_LOCUS19094</name>
</gene>
<dbReference type="Proteomes" id="UP001642540">
    <property type="component" value="Unassembled WGS sequence"/>
</dbReference>
<keyword evidence="1" id="KW-0479">Metal-binding</keyword>
<reference evidence="4 5" key="1">
    <citation type="submission" date="2024-08" db="EMBL/GenBank/DDBJ databases">
        <authorList>
            <person name="Cucini C."/>
            <person name="Frati F."/>
        </authorList>
    </citation>
    <scope>NUCLEOTIDE SEQUENCE [LARGE SCALE GENOMIC DNA]</scope>
</reference>
<accession>A0ABP1R5Q9</accession>
<dbReference type="PROSITE" id="PS50158">
    <property type="entry name" value="ZF_CCHC"/>
    <property type="match status" value="1"/>
</dbReference>
<dbReference type="PANTHER" id="PTHR47331">
    <property type="entry name" value="PHD-TYPE DOMAIN-CONTAINING PROTEIN"/>
    <property type="match status" value="1"/>
</dbReference>
<evidence type="ECO:0000313" key="5">
    <source>
        <dbReference type="Proteomes" id="UP001642540"/>
    </source>
</evidence>